<dbReference type="CDD" id="cd03241">
    <property type="entry name" value="ABC_RecN"/>
    <property type="match status" value="2"/>
</dbReference>
<reference evidence="13" key="1">
    <citation type="submission" date="2016-11" db="EMBL/GenBank/DDBJ databases">
        <authorList>
            <person name="Varghese N."/>
            <person name="Submissions S."/>
        </authorList>
    </citation>
    <scope>NUCLEOTIDE SEQUENCE [LARGE SCALE GENOMIC DNA]</scope>
    <source>
        <strain evidence="13">DSM 26134</strain>
    </source>
</reference>
<dbReference type="InterPro" id="IPR004604">
    <property type="entry name" value="DNA_recomb/repair_RecN"/>
</dbReference>
<dbReference type="GO" id="GO:0009432">
    <property type="term" value="P:SOS response"/>
    <property type="evidence" value="ECO:0007669"/>
    <property type="project" value="TreeGrafter"/>
</dbReference>
<dbReference type="PIRSF" id="PIRSF003128">
    <property type="entry name" value="RecN"/>
    <property type="match status" value="1"/>
</dbReference>
<evidence type="ECO:0000256" key="4">
    <source>
        <dbReference type="ARBA" id="ARBA00022741"/>
    </source>
</evidence>
<dbReference type="EMBL" id="FRAA01000001">
    <property type="protein sequence ID" value="SHJ78636.1"/>
    <property type="molecule type" value="Genomic_DNA"/>
</dbReference>
<name>A0A1M6M5A3_REIAG</name>
<keyword evidence="4" id="KW-0547">Nucleotide-binding</keyword>
<dbReference type="Gene3D" id="3.40.50.300">
    <property type="entry name" value="P-loop containing nucleotide triphosphate hydrolases"/>
    <property type="match status" value="2"/>
</dbReference>
<accession>A0A1M6M5A3</accession>
<evidence type="ECO:0000256" key="1">
    <source>
        <dbReference type="ARBA" id="ARBA00003618"/>
    </source>
</evidence>
<protein>
    <recommendedName>
        <fullName evidence="3 9">DNA repair protein RecN</fullName>
    </recommendedName>
    <alternativeName>
        <fullName evidence="8 9">Recombination protein N</fullName>
    </alternativeName>
</protein>
<dbReference type="InterPro" id="IPR003395">
    <property type="entry name" value="RecF/RecN/SMC_N"/>
</dbReference>
<evidence type="ECO:0000256" key="6">
    <source>
        <dbReference type="ARBA" id="ARBA00022840"/>
    </source>
</evidence>
<comment type="similarity">
    <text evidence="2 9">Belongs to the RecN family.</text>
</comment>
<dbReference type="GO" id="GO:0043590">
    <property type="term" value="C:bacterial nucleoid"/>
    <property type="evidence" value="ECO:0007669"/>
    <property type="project" value="TreeGrafter"/>
</dbReference>
<gene>
    <name evidence="12" type="ORF">SAMN04488028_1011232</name>
</gene>
<evidence type="ECO:0000256" key="9">
    <source>
        <dbReference type="PIRNR" id="PIRNR003128"/>
    </source>
</evidence>
<evidence type="ECO:0000259" key="11">
    <source>
        <dbReference type="Pfam" id="PF02463"/>
    </source>
</evidence>
<organism evidence="12 13">
    <name type="scientific">Reichenbachiella agariperforans</name>
    <dbReference type="NCBI Taxonomy" id="156994"/>
    <lineage>
        <taxon>Bacteria</taxon>
        <taxon>Pseudomonadati</taxon>
        <taxon>Bacteroidota</taxon>
        <taxon>Cytophagia</taxon>
        <taxon>Cytophagales</taxon>
        <taxon>Reichenbachiellaceae</taxon>
        <taxon>Reichenbachiella</taxon>
    </lineage>
</organism>
<dbReference type="GO" id="GO:0006281">
    <property type="term" value="P:DNA repair"/>
    <property type="evidence" value="ECO:0007669"/>
    <property type="project" value="UniProtKB-KW"/>
</dbReference>
<evidence type="ECO:0000313" key="12">
    <source>
        <dbReference type="EMBL" id="SHJ78636.1"/>
    </source>
</evidence>
<dbReference type="PANTHER" id="PTHR11059">
    <property type="entry name" value="DNA REPAIR PROTEIN RECN"/>
    <property type="match status" value="1"/>
</dbReference>
<proteinExistence type="inferred from homology"/>
<dbReference type="InterPro" id="IPR027417">
    <property type="entry name" value="P-loop_NTPase"/>
</dbReference>
<sequence>MISNLSISNYALIRELNIAPHSGLNMITGETGAGKSIMLGAVGLLLGNRADVKALLDQETKCIVEAEFDVTKLKLQTLFDEMDLEYDDHTIIRREISPKGKSRAFVNDMPVTLDVLKVLGLKLIDIHSQNESLQLGKKEVKLQVIDDFAQSQPQLENYRKVYTAYNECKSKLERLQEKAKSAKQDADYKTYLLDELVKAELQPQEQEELESELSVLEHAEEIKLQLVQIHTQYDESEIAINDRLKETVSVLRKLSTYSTQLGSLSERLDSAATEIIDVIAELGQVQESVEHNPERMSAAQERLNLIFQLQQKHQVNTVQGLLDIQASLEEEASDSLNLTDEIAALEKEHEQLKKQLMQSAEVLSDKRRGQIDEFCMQITTMLKVLGMPDGFVEVAYKRVDPWKMGIDEVEFLFTANKGISPEPLAKVASGGEFSRLMFCVKYILANKTAMPTVIFDEIDTGVSGEIAIKLAQMMKKMARNHQLIAISHLPQVAAKGDQHYFVYKDNQSDKTQSAIRELDDQSRLEEIAKMIGGDNPSQMAINSARELIGEK</sequence>
<dbReference type="AlphaFoldDB" id="A0A1M6M5A3"/>
<evidence type="ECO:0000256" key="10">
    <source>
        <dbReference type="SAM" id="Coils"/>
    </source>
</evidence>
<dbReference type="GO" id="GO:0005524">
    <property type="term" value="F:ATP binding"/>
    <property type="evidence" value="ECO:0007669"/>
    <property type="project" value="UniProtKB-KW"/>
</dbReference>
<dbReference type="NCBIfam" id="TIGR00634">
    <property type="entry name" value="recN"/>
    <property type="match status" value="1"/>
</dbReference>
<keyword evidence="7 9" id="KW-0234">DNA repair</keyword>
<evidence type="ECO:0000313" key="13">
    <source>
        <dbReference type="Proteomes" id="UP000184474"/>
    </source>
</evidence>
<keyword evidence="6" id="KW-0067">ATP-binding</keyword>
<comment type="function">
    <text evidence="1 9">May be involved in recombinational repair of damaged DNA.</text>
</comment>
<feature type="coiled-coil region" evidence="10">
    <location>
        <begin position="328"/>
        <end position="362"/>
    </location>
</feature>
<keyword evidence="13" id="KW-1185">Reference proteome</keyword>
<evidence type="ECO:0000256" key="8">
    <source>
        <dbReference type="ARBA" id="ARBA00033408"/>
    </source>
</evidence>
<dbReference type="STRING" id="156994.SAMN04488028_1011232"/>
<dbReference type="RefSeq" id="WP_073120385.1">
    <property type="nucleotide sequence ID" value="NZ_FRAA01000001.1"/>
</dbReference>
<feature type="coiled-coil region" evidence="10">
    <location>
        <begin position="158"/>
        <end position="185"/>
    </location>
</feature>
<evidence type="ECO:0000256" key="2">
    <source>
        <dbReference type="ARBA" id="ARBA00009441"/>
    </source>
</evidence>
<dbReference type="SUPFAM" id="SSF52540">
    <property type="entry name" value="P-loop containing nucleoside triphosphate hydrolases"/>
    <property type="match status" value="2"/>
</dbReference>
<feature type="domain" description="RecF/RecN/SMC N-terminal" evidence="11">
    <location>
        <begin position="2"/>
        <end position="507"/>
    </location>
</feature>
<evidence type="ECO:0000256" key="7">
    <source>
        <dbReference type="ARBA" id="ARBA00023204"/>
    </source>
</evidence>
<evidence type="ECO:0000256" key="3">
    <source>
        <dbReference type="ARBA" id="ARBA00021315"/>
    </source>
</evidence>
<dbReference type="GO" id="GO:0006310">
    <property type="term" value="P:DNA recombination"/>
    <property type="evidence" value="ECO:0007669"/>
    <property type="project" value="InterPro"/>
</dbReference>
<keyword evidence="5 9" id="KW-0227">DNA damage</keyword>
<dbReference type="PANTHER" id="PTHR11059:SF0">
    <property type="entry name" value="DNA REPAIR PROTEIN RECN"/>
    <property type="match status" value="1"/>
</dbReference>
<evidence type="ECO:0000256" key="5">
    <source>
        <dbReference type="ARBA" id="ARBA00022763"/>
    </source>
</evidence>
<keyword evidence="10" id="KW-0175">Coiled coil</keyword>
<dbReference type="Pfam" id="PF02463">
    <property type="entry name" value="SMC_N"/>
    <property type="match status" value="1"/>
</dbReference>
<dbReference type="Proteomes" id="UP000184474">
    <property type="component" value="Unassembled WGS sequence"/>
</dbReference>